<proteinExistence type="predicted"/>
<name>A0AAE0X0D1_9PEZI</name>
<evidence type="ECO:0000256" key="1">
    <source>
        <dbReference type="SAM" id="MobiDB-lite"/>
    </source>
</evidence>
<reference evidence="2" key="1">
    <citation type="journal article" date="2023" name="Mol. Phylogenet. Evol.">
        <title>Genome-scale phylogeny and comparative genomics of the fungal order Sordariales.</title>
        <authorList>
            <person name="Hensen N."/>
            <person name="Bonometti L."/>
            <person name="Westerberg I."/>
            <person name="Brannstrom I.O."/>
            <person name="Guillou S."/>
            <person name="Cros-Aarteil S."/>
            <person name="Calhoun S."/>
            <person name="Haridas S."/>
            <person name="Kuo A."/>
            <person name="Mondo S."/>
            <person name="Pangilinan J."/>
            <person name="Riley R."/>
            <person name="LaButti K."/>
            <person name="Andreopoulos B."/>
            <person name="Lipzen A."/>
            <person name="Chen C."/>
            <person name="Yan M."/>
            <person name="Daum C."/>
            <person name="Ng V."/>
            <person name="Clum A."/>
            <person name="Steindorff A."/>
            <person name="Ohm R.A."/>
            <person name="Martin F."/>
            <person name="Silar P."/>
            <person name="Natvig D.O."/>
            <person name="Lalanne C."/>
            <person name="Gautier V."/>
            <person name="Ament-Velasquez S.L."/>
            <person name="Kruys A."/>
            <person name="Hutchinson M.I."/>
            <person name="Powell A.J."/>
            <person name="Barry K."/>
            <person name="Miller A.N."/>
            <person name="Grigoriev I.V."/>
            <person name="Debuchy R."/>
            <person name="Gladieux P."/>
            <person name="Hiltunen Thoren M."/>
            <person name="Johannesson H."/>
        </authorList>
    </citation>
    <scope>NUCLEOTIDE SEQUENCE</scope>
    <source>
        <strain evidence="2">CBS 314.62</strain>
    </source>
</reference>
<dbReference type="AlphaFoldDB" id="A0AAE0X0D1"/>
<keyword evidence="3" id="KW-1185">Reference proteome</keyword>
<organism evidence="2 3">
    <name type="scientific">Podospora appendiculata</name>
    <dbReference type="NCBI Taxonomy" id="314037"/>
    <lineage>
        <taxon>Eukaryota</taxon>
        <taxon>Fungi</taxon>
        <taxon>Dikarya</taxon>
        <taxon>Ascomycota</taxon>
        <taxon>Pezizomycotina</taxon>
        <taxon>Sordariomycetes</taxon>
        <taxon>Sordariomycetidae</taxon>
        <taxon>Sordariales</taxon>
        <taxon>Podosporaceae</taxon>
        <taxon>Podospora</taxon>
    </lineage>
</organism>
<dbReference type="Proteomes" id="UP001270362">
    <property type="component" value="Unassembled WGS sequence"/>
</dbReference>
<accession>A0AAE0X0D1</accession>
<feature type="region of interest" description="Disordered" evidence="1">
    <location>
        <begin position="1"/>
        <end position="20"/>
    </location>
</feature>
<evidence type="ECO:0000313" key="2">
    <source>
        <dbReference type="EMBL" id="KAK3682243.1"/>
    </source>
</evidence>
<reference evidence="2" key="2">
    <citation type="submission" date="2023-06" db="EMBL/GenBank/DDBJ databases">
        <authorList>
            <consortium name="Lawrence Berkeley National Laboratory"/>
            <person name="Haridas S."/>
            <person name="Hensen N."/>
            <person name="Bonometti L."/>
            <person name="Westerberg I."/>
            <person name="Brannstrom I.O."/>
            <person name="Guillou S."/>
            <person name="Cros-Aarteil S."/>
            <person name="Calhoun S."/>
            <person name="Kuo A."/>
            <person name="Mondo S."/>
            <person name="Pangilinan J."/>
            <person name="Riley R."/>
            <person name="Labutti K."/>
            <person name="Andreopoulos B."/>
            <person name="Lipzen A."/>
            <person name="Chen C."/>
            <person name="Yanf M."/>
            <person name="Daum C."/>
            <person name="Ng V."/>
            <person name="Clum A."/>
            <person name="Steindorff A."/>
            <person name="Ohm R."/>
            <person name="Martin F."/>
            <person name="Silar P."/>
            <person name="Natvig D."/>
            <person name="Lalanne C."/>
            <person name="Gautier V."/>
            <person name="Ament-Velasquez S.L."/>
            <person name="Kruys A."/>
            <person name="Hutchinson M.I."/>
            <person name="Powell A.J."/>
            <person name="Barry K."/>
            <person name="Miller A.N."/>
            <person name="Grigoriev I.V."/>
            <person name="Debuchy R."/>
            <person name="Gladieux P."/>
            <person name="Thoren M.H."/>
            <person name="Johannesson H."/>
        </authorList>
    </citation>
    <scope>NUCLEOTIDE SEQUENCE</scope>
    <source>
        <strain evidence="2">CBS 314.62</strain>
    </source>
</reference>
<comment type="caution">
    <text evidence="2">The sequence shown here is derived from an EMBL/GenBank/DDBJ whole genome shotgun (WGS) entry which is preliminary data.</text>
</comment>
<sequence length="224" mass="25117">MVSASALANEPSGPEPSTMVSHLASLTSTVSRVVVYRVAGALAERNPAIMARHWSNTLYRHGKLCHGPALKAKQPAAPAGHQDTCMHRHERHPRSNQQSTSSNWPRLTTMTTPTPDLLHKRGVYVHHYGHPRVALFDAIRIAPPRNKLRLKESRAFRQAFSPIKNFTPQACLLQDSFNCPMPNINWPSSWCPRCVESRKLDATQVRNIGPTIARPPWCSWWVVA</sequence>
<dbReference type="EMBL" id="JAULSO010000005">
    <property type="protein sequence ID" value="KAK3682243.1"/>
    <property type="molecule type" value="Genomic_DNA"/>
</dbReference>
<feature type="region of interest" description="Disordered" evidence="1">
    <location>
        <begin position="72"/>
        <end position="112"/>
    </location>
</feature>
<feature type="compositionally biased region" description="Polar residues" evidence="1">
    <location>
        <begin position="95"/>
        <end position="104"/>
    </location>
</feature>
<evidence type="ECO:0000313" key="3">
    <source>
        <dbReference type="Proteomes" id="UP001270362"/>
    </source>
</evidence>
<protein>
    <submittedName>
        <fullName evidence="2">Uncharacterized protein</fullName>
    </submittedName>
</protein>
<gene>
    <name evidence="2" type="ORF">B0T22DRAFT_470628</name>
</gene>